<keyword evidence="6" id="KW-0732">Signal</keyword>
<dbReference type="Ensembl" id="ENSXCOT00000025756.1">
    <property type="protein sequence ID" value="ENSXCOP00000025449.1"/>
    <property type="gene ID" value="ENSXCOG00000019013.1"/>
</dbReference>
<protein>
    <submittedName>
        <fullName evidence="7">Uncharacterized protein</fullName>
    </submittedName>
</protein>
<name>A0A3B5MM15_9TELE</name>
<keyword evidence="8" id="KW-1185">Reference proteome</keyword>
<keyword evidence="5" id="KW-0044">Antibiotic</keyword>
<evidence type="ECO:0000256" key="5">
    <source>
        <dbReference type="ARBA" id="ARBA00023022"/>
    </source>
</evidence>
<dbReference type="Pfam" id="PF08107">
    <property type="entry name" value="Antimicrobial12"/>
    <property type="match status" value="1"/>
</dbReference>
<comment type="subcellular location">
    <subcellularLocation>
        <location evidence="1">Secreted</location>
    </subcellularLocation>
</comment>
<evidence type="ECO:0000256" key="2">
    <source>
        <dbReference type="ARBA" id="ARBA00007419"/>
    </source>
</evidence>
<evidence type="ECO:0000256" key="1">
    <source>
        <dbReference type="ARBA" id="ARBA00004613"/>
    </source>
</evidence>
<feature type="chain" id="PRO_5017286530" evidence="6">
    <location>
        <begin position="23"/>
        <end position="57"/>
    </location>
</feature>
<evidence type="ECO:0000256" key="3">
    <source>
        <dbReference type="ARBA" id="ARBA00022525"/>
    </source>
</evidence>
<sequence length="57" mass="6520">MKCSAAFLVLSWVVLLAQPGQGFFGLIIRLHAKSSLQKHTKYFFHLDFTANVFIHLK</sequence>
<organism evidence="7 8">
    <name type="scientific">Xiphophorus couchianus</name>
    <name type="common">Monterrey platyfish</name>
    <dbReference type="NCBI Taxonomy" id="32473"/>
    <lineage>
        <taxon>Eukaryota</taxon>
        <taxon>Metazoa</taxon>
        <taxon>Chordata</taxon>
        <taxon>Craniata</taxon>
        <taxon>Vertebrata</taxon>
        <taxon>Euteleostomi</taxon>
        <taxon>Actinopterygii</taxon>
        <taxon>Neopterygii</taxon>
        <taxon>Teleostei</taxon>
        <taxon>Neoteleostei</taxon>
        <taxon>Acanthomorphata</taxon>
        <taxon>Ovalentaria</taxon>
        <taxon>Atherinomorphae</taxon>
        <taxon>Cyprinodontiformes</taxon>
        <taxon>Poeciliidae</taxon>
        <taxon>Poeciliinae</taxon>
        <taxon>Xiphophorus</taxon>
    </lineage>
</organism>
<evidence type="ECO:0000256" key="4">
    <source>
        <dbReference type="ARBA" id="ARBA00022529"/>
    </source>
</evidence>
<keyword evidence="3" id="KW-0964">Secreted</keyword>
<accession>A0A3B5MM15</accession>
<evidence type="ECO:0000313" key="7">
    <source>
        <dbReference type="Ensembl" id="ENSXCOP00000025449.1"/>
    </source>
</evidence>
<dbReference type="GO" id="GO:0005576">
    <property type="term" value="C:extracellular region"/>
    <property type="evidence" value="ECO:0007669"/>
    <property type="project" value="UniProtKB-SubCell"/>
</dbReference>
<reference evidence="7" key="1">
    <citation type="submission" date="2025-08" db="UniProtKB">
        <authorList>
            <consortium name="Ensembl"/>
        </authorList>
    </citation>
    <scope>IDENTIFICATION</scope>
</reference>
<dbReference type="InterPro" id="IPR012515">
    <property type="entry name" value="Antimicrobial12"/>
</dbReference>
<proteinExistence type="inferred from homology"/>
<comment type="similarity">
    <text evidence="2">Belongs to the pleurocidin family.</text>
</comment>
<reference evidence="7" key="2">
    <citation type="submission" date="2025-09" db="UniProtKB">
        <authorList>
            <consortium name="Ensembl"/>
        </authorList>
    </citation>
    <scope>IDENTIFICATION</scope>
</reference>
<feature type="signal peptide" evidence="6">
    <location>
        <begin position="1"/>
        <end position="22"/>
    </location>
</feature>
<dbReference type="AlphaFoldDB" id="A0A3B5MM15"/>
<dbReference type="GO" id="GO:0042742">
    <property type="term" value="P:defense response to bacterium"/>
    <property type="evidence" value="ECO:0007669"/>
    <property type="project" value="UniProtKB-KW"/>
</dbReference>
<keyword evidence="4" id="KW-0929">Antimicrobial</keyword>
<evidence type="ECO:0000313" key="8">
    <source>
        <dbReference type="Proteomes" id="UP000261380"/>
    </source>
</evidence>
<evidence type="ECO:0000256" key="6">
    <source>
        <dbReference type="SAM" id="SignalP"/>
    </source>
</evidence>
<dbReference type="Proteomes" id="UP000261380">
    <property type="component" value="Unplaced"/>
</dbReference>